<organism evidence="13">
    <name type="scientific">Candidatus Fermentithermobacillus carboniphilus</name>
    <dbReference type="NCBI Taxonomy" id="3085328"/>
    <lineage>
        <taxon>Bacteria</taxon>
        <taxon>Bacillati</taxon>
        <taxon>Bacillota</taxon>
        <taxon>Candidatus Fermentithermobacillia</taxon>
        <taxon>Candidatus Fermentithermobacillales</taxon>
        <taxon>Candidatus Fermentithermobacillaceae</taxon>
        <taxon>Candidatus Fermentithermobacillus</taxon>
    </lineage>
</organism>
<dbReference type="InterPro" id="IPR050072">
    <property type="entry name" value="Peptidase_M20A"/>
</dbReference>
<dbReference type="InterPro" id="IPR002933">
    <property type="entry name" value="Peptidase_M20"/>
</dbReference>
<dbReference type="SUPFAM" id="SSF55031">
    <property type="entry name" value="Bacterial exopeptidase dimerisation domain"/>
    <property type="match status" value="1"/>
</dbReference>
<dbReference type="Pfam" id="PF07687">
    <property type="entry name" value="M20_dimer"/>
    <property type="match status" value="1"/>
</dbReference>
<keyword evidence="7" id="KW-0479">Metal-binding</keyword>
<dbReference type="PANTHER" id="PTHR43808">
    <property type="entry name" value="ACETYLORNITHINE DEACETYLASE"/>
    <property type="match status" value="1"/>
</dbReference>
<gene>
    <name evidence="13" type="ORF">IMF26_01080</name>
</gene>
<evidence type="ECO:0000256" key="7">
    <source>
        <dbReference type="ARBA" id="ARBA00022723"/>
    </source>
</evidence>
<reference evidence="13" key="1">
    <citation type="submission" date="2020-10" db="EMBL/GenBank/DDBJ databases">
        <authorList>
            <person name="Kadnikov V."/>
            <person name="Beletsky A.V."/>
            <person name="Mardanov A.V."/>
            <person name="Karnachuk O.V."/>
            <person name="Ravin N.V."/>
        </authorList>
    </citation>
    <scope>NUCLEOTIDE SEQUENCE</scope>
    <source>
        <strain evidence="13">Bu02</strain>
    </source>
</reference>
<dbReference type="GO" id="GO:0009014">
    <property type="term" value="F:succinyl-diaminopimelate desuccinylase activity"/>
    <property type="evidence" value="ECO:0007669"/>
    <property type="project" value="UniProtKB-EC"/>
</dbReference>
<evidence type="ECO:0000256" key="8">
    <source>
        <dbReference type="ARBA" id="ARBA00022801"/>
    </source>
</evidence>
<dbReference type="NCBIfam" id="TIGR01910">
    <property type="entry name" value="DapE-ArgE"/>
    <property type="match status" value="1"/>
</dbReference>
<dbReference type="Gene3D" id="3.30.70.360">
    <property type="match status" value="1"/>
</dbReference>
<keyword evidence="8" id="KW-0378">Hydrolase</keyword>
<accession>A0AAT9LDE6</accession>
<sequence>MNLREQVLKHIDETEVVGLLCDLIKIPSVFIPDQPGCNEEKVALYVADYLRGMGLEVHVEEVAPGRPNVIGILRGKRPGKCILLEAHTDVVTPGNRALWSHDPFGAEIVGRRIYGRGACDTKNGITSAIMAVKAIMASGIEFPGKIILAIPVDEEGMMIGVKDMIRKGWTKGVDGALVCEPEDNRICVAQKGAMRVLVTVRGKQAHGCMPYAGVNPNTRAAKFISAVAQFEQREVARLGRHEYLGYPSLTPTVVRAPAVGEGQLNVIPAECSIALDIRTVPGQDHRQIFEELKKIAATIEQEDTQGIRIELDWIEDRPVTEVAKDEPIVVAVAEAYRELTGKEPVYDGVPGATDGTFLQAWGGVPVVVTGSGVREVPHQPDEWVDIDQLMETTRLYALSILKFLGLS</sequence>
<protein>
    <recommendedName>
        <fullName evidence="6">Probable succinyl-diaminopimelate desuccinylase</fullName>
        <ecNumber evidence="5">3.5.1.18</ecNumber>
    </recommendedName>
</protein>
<keyword evidence="10" id="KW-0170">Cobalt</keyword>
<name>A0AAT9LDE6_9FIRM</name>
<comment type="cofactor">
    <cofactor evidence="1">
        <name>Co(2+)</name>
        <dbReference type="ChEBI" id="CHEBI:48828"/>
    </cofactor>
</comment>
<dbReference type="EC" id="3.5.1.18" evidence="5"/>
<dbReference type="Pfam" id="PF01546">
    <property type="entry name" value="Peptidase_M20"/>
    <property type="match status" value="1"/>
</dbReference>
<comment type="catalytic activity">
    <reaction evidence="11">
        <text>N-succinyl-(2S,6S)-2,6-diaminopimelate + H2O = (2S,6S)-2,6-diaminopimelate + succinate</text>
        <dbReference type="Rhea" id="RHEA:22608"/>
        <dbReference type="ChEBI" id="CHEBI:15377"/>
        <dbReference type="ChEBI" id="CHEBI:30031"/>
        <dbReference type="ChEBI" id="CHEBI:57609"/>
        <dbReference type="ChEBI" id="CHEBI:58087"/>
        <dbReference type="EC" id="3.5.1.18"/>
    </reaction>
</comment>
<comment type="pathway">
    <text evidence="3">Amino-acid biosynthesis; L-lysine biosynthesis via DAP pathway; LL-2,6-diaminopimelate from (S)-tetrahydrodipicolinate (succinylase route): step 3/3.</text>
</comment>
<dbReference type="PROSITE" id="PS00758">
    <property type="entry name" value="ARGE_DAPE_CPG2_1"/>
    <property type="match status" value="1"/>
</dbReference>
<evidence type="ECO:0000256" key="1">
    <source>
        <dbReference type="ARBA" id="ARBA00001941"/>
    </source>
</evidence>
<dbReference type="InterPro" id="IPR011650">
    <property type="entry name" value="Peptidase_M20_dimer"/>
</dbReference>
<dbReference type="SUPFAM" id="SSF53187">
    <property type="entry name" value="Zn-dependent exopeptidases"/>
    <property type="match status" value="1"/>
</dbReference>
<evidence type="ECO:0000256" key="5">
    <source>
        <dbReference type="ARBA" id="ARBA00011921"/>
    </source>
</evidence>
<evidence type="ECO:0000256" key="11">
    <source>
        <dbReference type="ARBA" id="ARBA00051301"/>
    </source>
</evidence>
<evidence type="ECO:0000313" key="13">
    <source>
        <dbReference type="EMBL" id="QUL98713.1"/>
    </source>
</evidence>
<dbReference type="Gene3D" id="3.40.630.10">
    <property type="entry name" value="Zn peptidases"/>
    <property type="match status" value="2"/>
</dbReference>
<evidence type="ECO:0000256" key="3">
    <source>
        <dbReference type="ARBA" id="ARBA00005130"/>
    </source>
</evidence>
<dbReference type="EMBL" id="CP062796">
    <property type="protein sequence ID" value="QUL98713.1"/>
    <property type="molecule type" value="Genomic_DNA"/>
</dbReference>
<evidence type="ECO:0000256" key="2">
    <source>
        <dbReference type="ARBA" id="ARBA00001947"/>
    </source>
</evidence>
<evidence type="ECO:0000256" key="6">
    <source>
        <dbReference type="ARBA" id="ARBA00016853"/>
    </source>
</evidence>
<feature type="domain" description="Peptidase M20 dimerisation" evidence="12">
    <location>
        <begin position="188"/>
        <end position="302"/>
    </location>
</feature>
<reference evidence="13" key="2">
    <citation type="journal article" date="2023" name="Biology">
        <title>Prokaryotic Life Associated with Coal-Fire Gas Vents Revealed by Metagenomics.</title>
        <authorList>
            <person name="Kadnikov V.V."/>
            <person name="Mardanov A.V."/>
            <person name="Beletsky A.V."/>
            <person name="Karnachuk O.V."/>
            <person name="Ravin N.V."/>
        </authorList>
    </citation>
    <scope>NUCLEOTIDE SEQUENCE</scope>
    <source>
        <strain evidence="13">Bu02</strain>
    </source>
</reference>
<dbReference type="InterPro" id="IPR036264">
    <property type="entry name" value="Bact_exopeptidase_dim_dom"/>
</dbReference>
<keyword evidence="9" id="KW-0862">Zinc</keyword>
<evidence type="ECO:0000256" key="9">
    <source>
        <dbReference type="ARBA" id="ARBA00022833"/>
    </source>
</evidence>
<dbReference type="InterPro" id="IPR010182">
    <property type="entry name" value="ArgE/DapE"/>
</dbReference>
<dbReference type="InterPro" id="IPR001261">
    <property type="entry name" value="ArgE/DapE_CS"/>
</dbReference>
<dbReference type="KEGG" id="fcz:IMF26_01080"/>
<comment type="cofactor">
    <cofactor evidence="2">
        <name>Zn(2+)</name>
        <dbReference type="ChEBI" id="CHEBI:29105"/>
    </cofactor>
</comment>
<evidence type="ECO:0000256" key="10">
    <source>
        <dbReference type="ARBA" id="ARBA00023285"/>
    </source>
</evidence>
<comment type="similarity">
    <text evidence="4">Belongs to the peptidase M20A family.</text>
</comment>
<dbReference type="AlphaFoldDB" id="A0AAT9LDE6"/>
<dbReference type="GO" id="GO:0046872">
    <property type="term" value="F:metal ion binding"/>
    <property type="evidence" value="ECO:0007669"/>
    <property type="project" value="UniProtKB-KW"/>
</dbReference>
<evidence type="ECO:0000256" key="4">
    <source>
        <dbReference type="ARBA" id="ARBA00006247"/>
    </source>
</evidence>
<evidence type="ECO:0000259" key="12">
    <source>
        <dbReference type="Pfam" id="PF07687"/>
    </source>
</evidence>
<dbReference type="CDD" id="cd08659">
    <property type="entry name" value="M20_ArgE_DapE-like"/>
    <property type="match status" value="1"/>
</dbReference>
<proteinExistence type="inferred from homology"/>